<comment type="subcellular location">
    <subcellularLocation>
        <location evidence="1">Membrane</location>
    </subcellularLocation>
</comment>
<dbReference type="InterPro" id="IPR006694">
    <property type="entry name" value="Fatty_acid_hydroxylase"/>
</dbReference>
<dbReference type="GO" id="GO:0016491">
    <property type="term" value="F:oxidoreductase activity"/>
    <property type="evidence" value="ECO:0007669"/>
    <property type="project" value="InterPro"/>
</dbReference>
<evidence type="ECO:0000259" key="7">
    <source>
        <dbReference type="Pfam" id="PF04116"/>
    </source>
</evidence>
<comment type="similarity">
    <text evidence="2">Belongs to the sterol desaturase family.</text>
</comment>
<evidence type="ECO:0000256" key="5">
    <source>
        <dbReference type="ARBA" id="ARBA00023136"/>
    </source>
</evidence>
<evidence type="ECO:0000256" key="4">
    <source>
        <dbReference type="ARBA" id="ARBA00022989"/>
    </source>
</evidence>
<reference evidence="8" key="2">
    <citation type="journal article" date="2023" name="Plants (Basel)">
        <title>Annotation of the Turnera subulata (Passifloraceae) Draft Genome Reveals the S-Locus Evolved after the Divergence of Turneroideae from Passifloroideae in a Stepwise Manner.</title>
        <authorList>
            <person name="Henning P.M."/>
            <person name="Roalson E.H."/>
            <person name="Mir W."/>
            <person name="McCubbin A.G."/>
            <person name="Shore J.S."/>
        </authorList>
    </citation>
    <scope>NUCLEOTIDE SEQUENCE</scope>
    <source>
        <strain evidence="8">F60SS</strain>
    </source>
</reference>
<evidence type="ECO:0000256" key="3">
    <source>
        <dbReference type="ARBA" id="ARBA00022692"/>
    </source>
</evidence>
<dbReference type="GO" id="GO:0016020">
    <property type="term" value="C:membrane"/>
    <property type="evidence" value="ECO:0007669"/>
    <property type="project" value="UniProtKB-SubCell"/>
</dbReference>
<protein>
    <recommendedName>
        <fullName evidence="7">Fatty acid hydroxylase domain-containing protein</fullName>
    </recommendedName>
</protein>
<organism evidence="8 9">
    <name type="scientific">Turnera subulata</name>
    <dbReference type="NCBI Taxonomy" id="218843"/>
    <lineage>
        <taxon>Eukaryota</taxon>
        <taxon>Viridiplantae</taxon>
        <taxon>Streptophyta</taxon>
        <taxon>Embryophyta</taxon>
        <taxon>Tracheophyta</taxon>
        <taxon>Spermatophyta</taxon>
        <taxon>Magnoliopsida</taxon>
        <taxon>eudicotyledons</taxon>
        <taxon>Gunneridae</taxon>
        <taxon>Pentapetalae</taxon>
        <taxon>rosids</taxon>
        <taxon>fabids</taxon>
        <taxon>Malpighiales</taxon>
        <taxon>Passifloraceae</taxon>
        <taxon>Turnera</taxon>
    </lineage>
</organism>
<dbReference type="AlphaFoldDB" id="A0A9Q0FK10"/>
<dbReference type="Proteomes" id="UP001141552">
    <property type="component" value="Unassembled WGS sequence"/>
</dbReference>
<feature type="compositionally biased region" description="Basic and acidic residues" evidence="6">
    <location>
        <begin position="210"/>
        <end position="220"/>
    </location>
</feature>
<feature type="compositionally biased region" description="Basic and acidic residues" evidence="6">
    <location>
        <begin position="163"/>
        <end position="174"/>
    </location>
</feature>
<evidence type="ECO:0000313" key="9">
    <source>
        <dbReference type="Proteomes" id="UP001141552"/>
    </source>
</evidence>
<gene>
    <name evidence="8" type="ORF">Tsubulata_015985</name>
</gene>
<keyword evidence="9" id="KW-1185">Reference proteome</keyword>
<dbReference type="GO" id="GO:0008610">
    <property type="term" value="P:lipid biosynthetic process"/>
    <property type="evidence" value="ECO:0007669"/>
    <property type="project" value="InterPro"/>
</dbReference>
<dbReference type="EMBL" id="JAKUCV010005187">
    <property type="protein sequence ID" value="KAJ4832149.1"/>
    <property type="molecule type" value="Genomic_DNA"/>
</dbReference>
<dbReference type="GO" id="GO:0005506">
    <property type="term" value="F:iron ion binding"/>
    <property type="evidence" value="ECO:0007669"/>
    <property type="project" value="InterPro"/>
</dbReference>
<keyword evidence="3" id="KW-0812">Transmembrane</keyword>
<reference evidence="8" key="1">
    <citation type="submission" date="2022-02" db="EMBL/GenBank/DDBJ databases">
        <authorList>
            <person name="Henning P.M."/>
            <person name="McCubbin A.G."/>
            <person name="Shore J.S."/>
        </authorList>
    </citation>
    <scope>NUCLEOTIDE SEQUENCE</scope>
    <source>
        <strain evidence="8">F60SS</strain>
        <tissue evidence="8">Leaves</tissue>
    </source>
</reference>
<feature type="region of interest" description="Disordered" evidence="6">
    <location>
        <begin position="142"/>
        <end position="220"/>
    </location>
</feature>
<name>A0A9Q0FK10_9ROSI</name>
<dbReference type="InterPro" id="IPR050307">
    <property type="entry name" value="Sterol_Desaturase_Related"/>
</dbReference>
<dbReference type="OrthoDB" id="1920867at2759"/>
<evidence type="ECO:0000256" key="1">
    <source>
        <dbReference type="ARBA" id="ARBA00004370"/>
    </source>
</evidence>
<keyword evidence="5" id="KW-0472">Membrane</keyword>
<feature type="compositionally biased region" description="Basic residues" evidence="6">
    <location>
        <begin position="186"/>
        <end position="204"/>
    </location>
</feature>
<accession>A0A9Q0FK10</accession>
<keyword evidence="4" id="KW-1133">Transmembrane helix</keyword>
<evidence type="ECO:0000256" key="2">
    <source>
        <dbReference type="ARBA" id="ARBA00009324"/>
    </source>
</evidence>
<comment type="caution">
    <text evidence="8">The sequence shown here is derived from an EMBL/GenBank/DDBJ whole genome shotgun (WGS) entry which is preliminary data.</text>
</comment>
<feature type="domain" description="Fatty acid hydroxylase" evidence="7">
    <location>
        <begin position="8"/>
        <end position="98"/>
    </location>
</feature>
<sequence>MLLIHAGPVEFLYYWLHRALHHRYLYSRYHSHHHSSIVTEPITSVIHPFAEHIAYYILFLIPMLVSRITETASAASMFHYILFIDFINNIGHCNFELMYTPTLDLPPWPRYPTQIPNGRGQRGGKRWQRRLAAAVREGSAIRGRGEEIGAGSSRRRRWQGRGGKGEEDLVKGEEMVASSGGCHRQQQGRRKRRWGRRRERRRGWRQQGVEAEKRSVGGDS</sequence>
<evidence type="ECO:0000313" key="8">
    <source>
        <dbReference type="EMBL" id="KAJ4832149.1"/>
    </source>
</evidence>
<dbReference type="Pfam" id="PF04116">
    <property type="entry name" value="FA_hydroxylase"/>
    <property type="match status" value="1"/>
</dbReference>
<proteinExistence type="inferred from homology"/>
<evidence type="ECO:0000256" key="6">
    <source>
        <dbReference type="SAM" id="MobiDB-lite"/>
    </source>
</evidence>
<dbReference type="PANTHER" id="PTHR11863">
    <property type="entry name" value="STEROL DESATURASE"/>
    <property type="match status" value="1"/>
</dbReference>